<evidence type="ECO:0008006" key="3">
    <source>
        <dbReference type="Google" id="ProtNLM"/>
    </source>
</evidence>
<evidence type="ECO:0000313" key="1">
    <source>
        <dbReference type="EMBL" id="KAG2452917.1"/>
    </source>
</evidence>
<dbReference type="Pfam" id="PF09424">
    <property type="entry name" value="YqeY"/>
    <property type="match status" value="1"/>
</dbReference>
<reference evidence="1" key="1">
    <citation type="journal article" date="2020" name="bioRxiv">
        <title>Comparative genomics of Chlamydomonas.</title>
        <authorList>
            <person name="Craig R.J."/>
            <person name="Hasan A.R."/>
            <person name="Ness R.W."/>
            <person name="Keightley P.D."/>
        </authorList>
    </citation>
    <scope>NUCLEOTIDE SEQUENCE</scope>
    <source>
        <strain evidence="1">CCAP 11/173</strain>
    </source>
</reference>
<evidence type="ECO:0000313" key="2">
    <source>
        <dbReference type="Proteomes" id="UP000613740"/>
    </source>
</evidence>
<keyword evidence="2" id="KW-1185">Reference proteome</keyword>
<protein>
    <recommendedName>
        <fullName evidence="3">GatB/YqeY domain-containing protein</fullName>
    </recommendedName>
</protein>
<dbReference type="PANTHER" id="PTHR28055:SF1">
    <property type="entry name" value="ALTERED INHERITANCE OF MITOCHONDRIA PROTEIN 41, MITOCHONDRIAL"/>
    <property type="match status" value="1"/>
</dbReference>
<comment type="caution">
    <text evidence="1">The sequence shown here is derived from an EMBL/GenBank/DDBJ whole genome shotgun (WGS) entry which is preliminary data.</text>
</comment>
<dbReference type="GO" id="GO:0016884">
    <property type="term" value="F:carbon-nitrogen ligase activity, with glutamine as amido-N-donor"/>
    <property type="evidence" value="ECO:0007669"/>
    <property type="project" value="InterPro"/>
</dbReference>
<organism evidence="1 2">
    <name type="scientific">Chlamydomonas schloesseri</name>
    <dbReference type="NCBI Taxonomy" id="2026947"/>
    <lineage>
        <taxon>Eukaryota</taxon>
        <taxon>Viridiplantae</taxon>
        <taxon>Chlorophyta</taxon>
        <taxon>core chlorophytes</taxon>
        <taxon>Chlorophyceae</taxon>
        <taxon>CS clade</taxon>
        <taxon>Chlamydomonadales</taxon>
        <taxon>Chlamydomonadaceae</taxon>
        <taxon>Chlamydomonas</taxon>
    </lineage>
</organism>
<dbReference type="InterPro" id="IPR003789">
    <property type="entry name" value="Asn/Gln_tRNA_amidoTrase-B-like"/>
</dbReference>
<dbReference type="SUPFAM" id="SSF89095">
    <property type="entry name" value="GatB/YqeY motif"/>
    <property type="match status" value="1"/>
</dbReference>
<dbReference type="PANTHER" id="PTHR28055">
    <property type="entry name" value="ALTERED INHERITANCE OF MITOCHONDRIA PROTEIN 41, MITOCHONDRIAL"/>
    <property type="match status" value="1"/>
</dbReference>
<dbReference type="InterPro" id="IPR042184">
    <property type="entry name" value="YqeY/Aim41_N"/>
</dbReference>
<proteinExistence type="predicted"/>
<dbReference type="Gene3D" id="1.10.10.410">
    <property type="match status" value="1"/>
</dbReference>
<accession>A0A836BAS0</accession>
<gene>
    <name evidence="1" type="ORF">HYH02_002260</name>
</gene>
<sequence>MLASTSRNAARAMSRFSSRPVRLLCSSVHAATVPASLCVRSVAPSGASRGVLRPSQAHPPLHPRGFAATAAAAAAPDGAAASPSPSLVDRIKGDMKEAMKAKDQARLDAIRFLNAAIKSREIELREAGGAVNDDEVIKVIQKLVKQRKDSIDSYKAGGRDDLVAKEQVELTLLESYLPAMLSAAEVEAVVVAVIAELNLSGPKAMGQVMKAVMARTGGRADNKTVSDLAKAKLAAK</sequence>
<dbReference type="Proteomes" id="UP000613740">
    <property type="component" value="Unassembled WGS sequence"/>
</dbReference>
<name>A0A836BAS0_9CHLO</name>
<dbReference type="InterPro" id="IPR019004">
    <property type="entry name" value="YqeY/Aim41"/>
</dbReference>
<dbReference type="AlphaFoldDB" id="A0A836BAS0"/>
<dbReference type="OrthoDB" id="538640at2759"/>
<dbReference type="Gene3D" id="1.10.1510.10">
    <property type="entry name" value="Uncharacterised protein YqeY/AIM41 PF09424, N-terminal domain"/>
    <property type="match status" value="1"/>
</dbReference>
<dbReference type="EMBL" id="JAEHOD010000004">
    <property type="protein sequence ID" value="KAG2452917.1"/>
    <property type="molecule type" value="Genomic_DNA"/>
</dbReference>
<dbReference type="InterPro" id="IPR023168">
    <property type="entry name" value="GatB_Yqey_C_2"/>
</dbReference>